<name>A0A2W4RSH9_9GAMM</name>
<organism evidence="2 3">
    <name type="scientific">Candidatus Methylumidiphilus alinenensis</name>
    <dbReference type="NCBI Taxonomy" id="2202197"/>
    <lineage>
        <taxon>Bacteria</taxon>
        <taxon>Pseudomonadati</taxon>
        <taxon>Pseudomonadota</taxon>
        <taxon>Gammaproteobacteria</taxon>
        <taxon>Methylococcales</taxon>
        <taxon>Candidatus Methylumidiphilus</taxon>
    </lineage>
</organism>
<gene>
    <name evidence="2" type="ORF">DM484_01675</name>
</gene>
<accession>A0A2W4RSH9</accession>
<sequence length="328" mass="37081">PYTAEVVASRFWGQTFTTWVEDLHTQIQLGFSGARIVGIIGLGLMVSAISGLYLWWEELKSPRPPFEKGVLGGISHRLRQAFTLHHKEGLRRFAHDFHGLLGLVSALILLLLAFTGFHLAFPKIIETLAGASGMGHGEDGPAIRSTAAHNNRPVSLAEAVVIARGLFPHAEIRRVATPAGEDGTYRVNLRRPGEVNIRHPVTLVWIDRWSGQIRDVRNPNKFTPGQTLVSSLWPLHTGEYFGPLGRLSWFFAGLTPLLFYITGLVQWLIKRGVMEDRKLDWSGLHSLWINADEAMRRQLPLMMKLLKHWGLWAWTQVRRWVEKLAKDM</sequence>
<evidence type="ECO:0000313" key="3">
    <source>
        <dbReference type="Proteomes" id="UP000249396"/>
    </source>
</evidence>
<dbReference type="InterPro" id="IPR005625">
    <property type="entry name" value="PepSY-ass_TM"/>
</dbReference>
<feature type="transmembrane region" description="Helical" evidence="1">
    <location>
        <begin position="249"/>
        <end position="269"/>
    </location>
</feature>
<keyword evidence="1" id="KW-1133">Transmembrane helix</keyword>
<keyword evidence="1" id="KW-0472">Membrane</keyword>
<feature type="transmembrane region" description="Helical" evidence="1">
    <location>
        <begin position="100"/>
        <end position="121"/>
    </location>
</feature>
<dbReference type="Proteomes" id="UP000249396">
    <property type="component" value="Unassembled WGS sequence"/>
</dbReference>
<feature type="non-terminal residue" evidence="2">
    <location>
        <position position="1"/>
    </location>
</feature>
<dbReference type="EMBL" id="QJPH01000128">
    <property type="protein sequence ID" value="PZN85266.1"/>
    <property type="molecule type" value="Genomic_DNA"/>
</dbReference>
<dbReference type="Pfam" id="PF03929">
    <property type="entry name" value="PepSY_TM"/>
    <property type="match status" value="1"/>
</dbReference>
<dbReference type="AlphaFoldDB" id="A0A2W4RSH9"/>
<comment type="caution">
    <text evidence="2">The sequence shown here is derived from an EMBL/GenBank/DDBJ whole genome shotgun (WGS) entry which is preliminary data.</text>
</comment>
<feature type="transmembrane region" description="Helical" evidence="1">
    <location>
        <begin position="36"/>
        <end position="56"/>
    </location>
</feature>
<proteinExistence type="predicted"/>
<keyword evidence="1" id="KW-0812">Transmembrane</keyword>
<evidence type="ECO:0000313" key="2">
    <source>
        <dbReference type="EMBL" id="PZN85266.1"/>
    </source>
</evidence>
<dbReference type="PANTHER" id="PTHR34219">
    <property type="entry name" value="IRON-REGULATED INNER MEMBRANE PROTEIN-RELATED"/>
    <property type="match status" value="1"/>
</dbReference>
<protein>
    <submittedName>
        <fullName evidence="2">PepSY domain-containing protein</fullName>
    </submittedName>
</protein>
<reference evidence="2 3" key="1">
    <citation type="journal article" date="2018" name="Aquat. Microb. Ecol.">
        <title>Gammaproteobacterial methanotrophs dominate.</title>
        <authorList>
            <person name="Rissanen A.J."/>
            <person name="Saarenheimo J."/>
            <person name="Tiirola M."/>
            <person name="Peura S."/>
            <person name="Aalto S.L."/>
            <person name="Karvinen A."/>
            <person name="Nykanen H."/>
        </authorList>
    </citation>
    <scope>NUCLEOTIDE SEQUENCE [LARGE SCALE GENOMIC DNA]</scope>
    <source>
        <strain evidence="2">AMbin10</strain>
    </source>
</reference>
<evidence type="ECO:0000256" key="1">
    <source>
        <dbReference type="SAM" id="Phobius"/>
    </source>
</evidence>